<sequence length="576" mass="64867">MIVRLRPNLGIDSLFKQLTAPSAVSELDLTNCILLKRDQLIPLICKCTHLTILRCLSCDLRPSDLLTLLLQQLPKLEQVECSLASEVGGDVELESMREIKSQRDVRSSVPGLRRMYVEVSGDHNFQLLSEILRLCPRLNDLHVHFVRGTFWKAVLECRVILSIRVRLETFAFTSELPASCEHREWTAPLEFASCASVCANVTRNGRSTGSWSCVRFHDLADPFAERRILPFQLVAAAIAFADESVTAEFTRTAALGHVWRHVRQLCLVLVRVDASSVNYPTAGVAYRCSLRQLFSTALDDIVELNVSCFHFSPEMDLADVLKCDSLRHLQSLSVSPCGLRRPSALRRLAKYCPKFRDLDVRIERKGRYQRCDSCDGESLADSEILMEINALKIRNGGRPLFRNGLARLSLTGLRNNTCFWFIESCSPAAAVRLSECYSPDNRNYALSVHVLASASALQCLLLHADRLDFTEVPLQANLSRAASLEYLFLLSGAPFLDDVARRRARELSTSLLRLKCLHVHYQSAHGQDRRITWLRGEDSPEDGCFLDSSHPCFQCCSTSTFVGLAKPLHRHFEPFL</sequence>
<evidence type="ECO:0000313" key="1">
    <source>
        <dbReference type="EMBL" id="KAH6942337.1"/>
    </source>
</evidence>
<evidence type="ECO:0000313" key="2">
    <source>
        <dbReference type="Proteomes" id="UP000821845"/>
    </source>
</evidence>
<protein>
    <submittedName>
        <fullName evidence="1">Uncharacterized protein</fullName>
    </submittedName>
</protein>
<proteinExistence type="predicted"/>
<dbReference type="Proteomes" id="UP000821845">
    <property type="component" value="Chromosome 10"/>
</dbReference>
<dbReference type="EMBL" id="CM023490">
    <property type="protein sequence ID" value="KAH6942337.1"/>
    <property type="molecule type" value="Genomic_DNA"/>
</dbReference>
<comment type="caution">
    <text evidence="1">The sequence shown here is derived from an EMBL/GenBank/DDBJ whole genome shotgun (WGS) entry which is preliminary data.</text>
</comment>
<reference evidence="1" key="1">
    <citation type="submission" date="2020-05" db="EMBL/GenBank/DDBJ databases">
        <title>Large-scale comparative analyses of tick genomes elucidate their genetic diversity and vector capacities.</title>
        <authorList>
            <person name="Jia N."/>
            <person name="Wang J."/>
            <person name="Shi W."/>
            <person name="Du L."/>
            <person name="Sun Y."/>
            <person name="Zhan W."/>
            <person name="Jiang J."/>
            <person name="Wang Q."/>
            <person name="Zhang B."/>
            <person name="Ji P."/>
            <person name="Sakyi L.B."/>
            <person name="Cui X."/>
            <person name="Yuan T."/>
            <person name="Jiang B."/>
            <person name="Yang W."/>
            <person name="Lam T.T.-Y."/>
            <person name="Chang Q."/>
            <person name="Ding S."/>
            <person name="Wang X."/>
            <person name="Zhu J."/>
            <person name="Ruan X."/>
            <person name="Zhao L."/>
            <person name="Wei J."/>
            <person name="Que T."/>
            <person name="Du C."/>
            <person name="Cheng J."/>
            <person name="Dai P."/>
            <person name="Han X."/>
            <person name="Huang E."/>
            <person name="Gao Y."/>
            <person name="Liu J."/>
            <person name="Shao H."/>
            <person name="Ye R."/>
            <person name="Li L."/>
            <person name="Wei W."/>
            <person name="Wang X."/>
            <person name="Wang C."/>
            <person name="Yang T."/>
            <person name="Huo Q."/>
            <person name="Li W."/>
            <person name="Guo W."/>
            <person name="Chen H."/>
            <person name="Zhou L."/>
            <person name="Ni X."/>
            <person name="Tian J."/>
            <person name="Zhou Y."/>
            <person name="Sheng Y."/>
            <person name="Liu T."/>
            <person name="Pan Y."/>
            <person name="Xia L."/>
            <person name="Li J."/>
            <person name="Zhao F."/>
            <person name="Cao W."/>
        </authorList>
    </citation>
    <scope>NUCLEOTIDE SEQUENCE</scope>
    <source>
        <strain evidence="1">Hyas-2018</strain>
    </source>
</reference>
<gene>
    <name evidence="1" type="ORF">HPB50_003923</name>
</gene>
<name>A0ACB7TAA7_HYAAI</name>
<keyword evidence="2" id="KW-1185">Reference proteome</keyword>
<organism evidence="1 2">
    <name type="scientific">Hyalomma asiaticum</name>
    <name type="common">Tick</name>
    <dbReference type="NCBI Taxonomy" id="266040"/>
    <lineage>
        <taxon>Eukaryota</taxon>
        <taxon>Metazoa</taxon>
        <taxon>Ecdysozoa</taxon>
        <taxon>Arthropoda</taxon>
        <taxon>Chelicerata</taxon>
        <taxon>Arachnida</taxon>
        <taxon>Acari</taxon>
        <taxon>Parasitiformes</taxon>
        <taxon>Ixodida</taxon>
        <taxon>Ixodoidea</taxon>
        <taxon>Ixodidae</taxon>
        <taxon>Hyalomminae</taxon>
        <taxon>Hyalomma</taxon>
    </lineage>
</organism>
<accession>A0ACB7TAA7</accession>